<dbReference type="InterPro" id="IPR035965">
    <property type="entry name" value="PAS-like_dom_sf"/>
</dbReference>
<comment type="caution">
    <text evidence="12">The sequence shown here is derived from an EMBL/GenBank/DDBJ whole genome shotgun (WGS) entry which is preliminary data.</text>
</comment>
<dbReference type="NCBIfam" id="TIGR00229">
    <property type="entry name" value="sensory_box"/>
    <property type="match status" value="1"/>
</dbReference>
<feature type="domain" description="PAS" evidence="10">
    <location>
        <begin position="199"/>
        <end position="246"/>
    </location>
</feature>
<evidence type="ECO:0000256" key="3">
    <source>
        <dbReference type="ARBA" id="ARBA00022553"/>
    </source>
</evidence>
<dbReference type="InterPro" id="IPR029016">
    <property type="entry name" value="GAF-like_dom_sf"/>
</dbReference>
<evidence type="ECO:0000259" key="10">
    <source>
        <dbReference type="PROSITE" id="PS50112"/>
    </source>
</evidence>
<dbReference type="PRINTS" id="PR00344">
    <property type="entry name" value="BCTRLSENSOR"/>
</dbReference>
<dbReference type="CDD" id="cd00130">
    <property type="entry name" value="PAS"/>
    <property type="match status" value="1"/>
</dbReference>
<keyword evidence="13" id="KW-1185">Reference proteome</keyword>
<dbReference type="InterPro" id="IPR036097">
    <property type="entry name" value="HisK_dim/P_sf"/>
</dbReference>
<keyword evidence="7 12" id="KW-0067">ATP-binding</keyword>
<dbReference type="Gene3D" id="3.30.450.20">
    <property type="entry name" value="PAS domain"/>
    <property type="match status" value="1"/>
</dbReference>
<evidence type="ECO:0000256" key="5">
    <source>
        <dbReference type="ARBA" id="ARBA00022741"/>
    </source>
</evidence>
<feature type="domain" description="PAC" evidence="11">
    <location>
        <begin position="259"/>
        <end position="311"/>
    </location>
</feature>
<dbReference type="Pfam" id="PF00989">
    <property type="entry name" value="PAS"/>
    <property type="match status" value="1"/>
</dbReference>
<evidence type="ECO:0000313" key="12">
    <source>
        <dbReference type="EMBL" id="MCU6796410.1"/>
    </source>
</evidence>
<evidence type="ECO:0000313" key="13">
    <source>
        <dbReference type="Proteomes" id="UP001652445"/>
    </source>
</evidence>
<name>A0ABT2UP25_9BACL</name>
<evidence type="ECO:0000256" key="6">
    <source>
        <dbReference type="ARBA" id="ARBA00022777"/>
    </source>
</evidence>
<accession>A0ABT2UP25</accession>
<gene>
    <name evidence="12" type="ORF">OB236_30230</name>
</gene>
<protein>
    <recommendedName>
        <fullName evidence="2">histidine kinase</fullName>
        <ecNumber evidence="2">2.7.13.3</ecNumber>
    </recommendedName>
</protein>
<dbReference type="Pfam" id="PF00512">
    <property type="entry name" value="HisKA"/>
    <property type="match status" value="1"/>
</dbReference>
<evidence type="ECO:0000256" key="8">
    <source>
        <dbReference type="ARBA" id="ARBA00023012"/>
    </source>
</evidence>
<dbReference type="EMBL" id="JAOQIO010000103">
    <property type="protein sequence ID" value="MCU6796410.1"/>
    <property type="molecule type" value="Genomic_DNA"/>
</dbReference>
<dbReference type="InterPro" id="IPR036890">
    <property type="entry name" value="HATPase_C_sf"/>
</dbReference>
<comment type="catalytic activity">
    <reaction evidence="1">
        <text>ATP + protein L-histidine = ADP + protein N-phospho-L-histidine.</text>
        <dbReference type="EC" id="2.7.13.3"/>
    </reaction>
</comment>
<dbReference type="PROSITE" id="PS50109">
    <property type="entry name" value="HIS_KIN"/>
    <property type="match status" value="1"/>
</dbReference>
<organism evidence="12 13">
    <name type="scientific">Paenibacillus baimaensis</name>
    <dbReference type="NCBI Taxonomy" id="2982185"/>
    <lineage>
        <taxon>Bacteria</taxon>
        <taxon>Bacillati</taxon>
        <taxon>Bacillota</taxon>
        <taxon>Bacilli</taxon>
        <taxon>Bacillales</taxon>
        <taxon>Paenibacillaceae</taxon>
        <taxon>Paenibacillus</taxon>
    </lineage>
</organism>
<dbReference type="InterPro" id="IPR003594">
    <property type="entry name" value="HATPase_dom"/>
</dbReference>
<keyword evidence="4" id="KW-0808">Transferase</keyword>
<dbReference type="Proteomes" id="UP001652445">
    <property type="component" value="Unassembled WGS sequence"/>
</dbReference>
<dbReference type="SUPFAM" id="SSF55785">
    <property type="entry name" value="PYP-like sensor domain (PAS domain)"/>
    <property type="match status" value="1"/>
</dbReference>
<dbReference type="InterPro" id="IPR013767">
    <property type="entry name" value="PAS_fold"/>
</dbReference>
<keyword evidence="6" id="KW-0418">Kinase</keyword>
<sequence length="540" mass="60832">MEAHYIGESKKRCQEAGLQANQLPFPRNRLHVHELLERKHKFAEAISVMDFFSDKTTKLLEGTPILITLTDDLGYIISFFGNESIRESAAQLGIQEGIRFIERDMGTNVVDMALQHKMPVELLGTDHFHTHLHTTACYCVPFDFADIGGLTGTVSMMTLLDFHSKFALPLLINMVDSMEREMVLRRKNRNQNILNHMTLNTVNNGIIIADKTGSIIEFNQLIEKVTQRKREDVIGTSVLTIDLFAPYMLGVLNHGDRIENRECTLPSSSNKRMTCLLDAIPIVDDNQEIIGAYLQIRDITDRTMLEQQIIMYEKFSAIGKLAAGIAHEIRNPLTSVMGFIQLLREKKPNADITARYLEIVFNELLDLKKMVSDFVLMAKPSSPEKKEHVLQKVIEDTVQFMTSEANLKNAILTTNLCASLILISIDANQIKQVLINLIQNAFEAMPEGGGEVEIRLTPNVDEHCVEISISDNGIGISEKQINEIFNPFFTTKENGLGLGLSICYRIIESHNGNIHIKSNTEHGTQFIVSLPLAYDIQNDH</sequence>
<dbReference type="PANTHER" id="PTHR43065">
    <property type="entry name" value="SENSOR HISTIDINE KINASE"/>
    <property type="match status" value="1"/>
</dbReference>
<evidence type="ECO:0000259" key="11">
    <source>
        <dbReference type="PROSITE" id="PS50113"/>
    </source>
</evidence>
<dbReference type="EC" id="2.7.13.3" evidence="2"/>
<keyword evidence="8" id="KW-0902">Two-component regulatory system</keyword>
<dbReference type="PROSITE" id="PS50113">
    <property type="entry name" value="PAC"/>
    <property type="match status" value="1"/>
</dbReference>
<dbReference type="SMART" id="SM00388">
    <property type="entry name" value="HisKA"/>
    <property type="match status" value="1"/>
</dbReference>
<dbReference type="SUPFAM" id="SSF55874">
    <property type="entry name" value="ATPase domain of HSP90 chaperone/DNA topoisomerase II/histidine kinase"/>
    <property type="match status" value="1"/>
</dbReference>
<evidence type="ECO:0000256" key="1">
    <source>
        <dbReference type="ARBA" id="ARBA00000085"/>
    </source>
</evidence>
<dbReference type="InterPro" id="IPR000014">
    <property type="entry name" value="PAS"/>
</dbReference>
<dbReference type="CDD" id="cd00082">
    <property type="entry name" value="HisKA"/>
    <property type="match status" value="1"/>
</dbReference>
<dbReference type="PROSITE" id="PS50112">
    <property type="entry name" value="PAS"/>
    <property type="match status" value="1"/>
</dbReference>
<dbReference type="RefSeq" id="WP_262687229.1">
    <property type="nucleotide sequence ID" value="NZ_JAOQIO010000103.1"/>
</dbReference>
<dbReference type="PANTHER" id="PTHR43065:SF10">
    <property type="entry name" value="PEROXIDE STRESS-ACTIVATED HISTIDINE KINASE MAK3"/>
    <property type="match status" value="1"/>
</dbReference>
<dbReference type="InterPro" id="IPR000700">
    <property type="entry name" value="PAS-assoc_C"/>
</dbReference>
<reference evidence="12 13" key="1">
    <citation type="submission" date="2022-09" db="EMBL/GenBank/DDBJ databases">
        <authorList>
            <person name="Han X.L."/>
            <person name="Wang Q."/>
            <person name="Lu T."/>
        </authorList>
    </citation>
    <scope>NUCLEOTIDE SEQUENCE [LARGE SCALE GENOMIC DNA]</scope>
    <source>
        <strain evidence="12 13">WQ 127069</strain>
    </source>
</reference>
<proteinExistence type="predicted"/>
<keyword evidence="3" id="KW-0597">Phosphoprotein</keyword>
<evidence type="ECO:0000256" key="2">
    <source>
        <dbReference type="ARBA" id="ARBA00012438"/>
    </source>
</evidence>
<dbReference type="InterPro" id="IPR004358">
    <property type="entry name" value="Sig_transdc_His_kin-like_C"/>
</dbReference>
<dbReference type="Gene3D" id="1.10.287.130">
    <property type="match status" value="1"/>
</dbReference>
<dbReference type="SMART" id="SM00387">
    <property type="entry name" value="HATPase_c"/>
    <property type="match status" value="1"/>
</dbReference>
<dbReference type="Gene3D" id="3.30.450.40">
    <property type="match status" value="1"/>
</dbReference>
<dbReference type="Pfam" id="PF02518">
    <property type="entry name" value="HATPase_c"/>
    <property type="match status" value="1"/>
</dbReference>
<dbReference type="SUPFAM" id="SSF47384">
    <property type="entry name" value="Homodimeric domain of signal transducing histidine kinase"/>
    <property type="match status" value="1"/>
</dbReference>
<evidence type="ECO:0000259" key="9">
    <source>
        <dbReference type="PROSITE" id="PS50109"/>
    </source>
</evidence>
<evidence type="ECO:0000256" key="4">
    <source>
        <dbReference type="ARBA" id="ARBA00022679"/>
    </source>
</evidence>
<evidence type="ECO:0000256" key="7">
    <source>
        <dbReference type="ARBA" id="ARBA00022840"/>
    </source>
</evidence>
<dbReference type="GO" id="GO:0005524">
    <property type="term" value="F:ATP binding"/>
    <property type="evidence" value="ECO:0007669"/>
    <property type="project" value="UniProtKB-KW"/>
</dbReference>
<feature type="domain" description="Histidine kinase" evidence="9">
    <location>
        <begin position="324"/>
        <end position="534"/>
    </location>
</feature>
<dbReference type="InterPro" id="IPR005467">
    <property type="entry name" value="His_kinase_dom"/>
</dbReference>
<keyword evidence="5" id="KW-0547">Nucleotide-binding</keyword>
<dbReference type="Gene3D" id="3.30.565.10">
    <property type="entry name" value="Histidine kinase-like ATPase, C-terminal domain"/>
    <property type="match status" value="1"/>
</dbReference>
<dbReference type="InterPro" id="IPR003661">
    <property type="entry name" value="HisK_dim/P_dom"/>
</dbReference>